<keyword evidence="2 5" id="KW-0808">Transferase</keyword>
<reference evidence="6 7" key="1">
    <citation type="submission" date="2017-09" db="EMBL/GenBank/DDBJ databases">
        <title>Depth-based differentiation of microbial function through sediment-hosted aquifers and enrichment of novel symbionts in the deep terrestrial subsurface.</title>
        <authorList>
            <person name="Probst A.J."/>
            <person name="Ladd B."/>
            <person name="Jarett J.K."/>
            <person name="Geller-Mcgrath D.E."/>
            <person name="Sieber C.M."/>
            <person name="Emerson J.B."/>
            <person name="Anantharaman K."/>
            <person name="Thomas B.C."/>
            <person name="Malmstrom R."/>
            <person name="Stieglmeier M."/>
            <person name="Klingl A."/>
            <person name="Woyke T."/>
            <person name="Ryan C.M."/>
            <person name="Banfield J.F."/>
        </authorList>
    </citation>
    <scope>NUCLEOTIDE SEQUENCE [LARGE SCALE GENOMIC DNA]</scope>
    <source>
        <strain evidence="6">CG22_combo_CG10-13_8_21_14_all_47_17</strain>
    </source>
</reference>
<comment type="function">
    <text evidence="5">Specifically methylates the pseudouridine at position 1915 (m3Psi1915) in 23S rRNA.</text>
</comment>
<dbReference type="SUPFAM" id="SSF75217">
    <property type="entry name" value="alpha/beta knot"/>
    <property type="match status" value="1"/>
</dbReference>
<sequence>MKSYEIRAIGKTTEAWQSEAIKSWLTRLSPYIKTSIKELPEGHEGSVKPDLAKTRAREAEVLLKKLPEQAFIVALDETGKNISSEALAHELEQQTDNGTAIVFLIGGSWGLDESVRHRANLVLSFGKQTLPHNLVKIILLEQLFRTEAILRGKTYHK</sequence>
<dbReference type="HAMAP" id="MF_00658">
    <property type="entry name" value="23SrRNA_methyltr_H"/>
    <property type="match status" value="1"/>
</dbReference>
<evidence type="ECO:0000313" key="7">
    <source>
        <dbReference type="Proteomes" id="UP000231581"/>
    </source>
</evidence>
<dbReference type="EC" id="2.1.1.177" evidence="5"/>
<dbReference type="InterPro" id="IPR029028">
    <property type="entry name" value="Alpha/beta_knot_MTases"/>
</dbReference>
<dbReference type="EMBL" id="PCSZ01000039">
    <property type="protein sequence ID" value="PIP60693.1"/>
    <property type="molecule type" value="Genomic_DNA"/>
</dbReference>
<keyword evidence="3 5" id="KW-0949">S-adenosyl-L-methionine</keyword>
<evidence type="ECO:0000256" key="1">
    <source>
        <dbReference type="ARBA" id="ARBA00022603"/>
    </source>
</evidence>
<gene>
    <name evidence="5" type="primary">rlmH</name>
    <name evidence="6" type="ORF">COX00_01900</name>
</gene>
<evidence type="ECO:0000313" key="6">
    <source>
        <dbReference type="EMBL" id="PIP60693.1"/>
    </source>
</evidence>
<dbReference type="Pfam" id="PF02590">
    <property type="entry name" value="SPOUT_MTase"/>
    <property type="match status" value="1"/>
</dbReference>
<evidence type="ECO:0000256" key="2">
    <source>
        <dbReference type="ARBA" id="ARBA00022679"/>
    </source>
</evidence>
<keyword evidence="1 5" id="KW-0489">Methyltransferase</keyword>
<dbReference type="PIRSF" id="PIRSF004505">
    <property type="entry name" value="MT_bac"/>
    <property type="match status" value="1"/>
</dbReference>
<dbReference type="GO" id="GO:0070038">
    <property type="term" value="F:rRNA (pseudouridine-N3-)-methyltransferase activity"/>
    <property type="evidence" value="ECO:0007669"/>
    <property type="project" value="UniProtKB-UniRule"/>
</dbReference>
<comment type="subunit">
    <text evidence="5">Homodimer.</text>
</comment>
<comment type="catalytic activity">
    <reaction evidence="5">
        <text>pseudouridine(1915) in 23S rRNA + S-adenosyl-L-methionine = N(3)-methylpseudouridine(1915) in 23S rRNA + S-adenosyl-L-homocysteine + H(+)</text>
        <dbReference type="Rhea" id="RHEA:42752"/>
        <dbReference type="Rhea" id="RHEA-COMP:10221"/>
        <dbReference type="Rhea" id="RHEA-COMP:10222"/>
        <dbReference type="ChEBI" id="CHEBI:15378"/>
        <dbReference type="ChEBI" id="CHEBI:57856"/>
        <dbReference type="ChEBI" id="CHEBI:59789"/>
        <dbReference type="ChEBI" id="CHEBI:65314"/>
        <dbReference type="ChEBI" id="CHEBI:74486"/>
        <dbReference type="EC" id="2.1.1.177"/>
    </reaction>
</comment>
<dbReference type="CDD" id="cd18081">
    <property type="entry name" value="RlmH-like"/>
    <property type="match status" value="1"/>
</dbReference>
<dbReference type="GO" id="GO:0005737">
    <property type="term" value="C:cytoplasm"/>
    <property type="evidence" value="ECO:0007669"/>
    <property type="project" value="UniProtKB-SubCell"/>
</dbReference>
<dbReference type="AlphaFoldDB" id="A0A2H0BSP3"/>
<comment type="caution">
    <text evidence="5">Lacks conserved residue(s) required for the propagation of feature annotation.</text>
</comment>
<comment type="subcellular location">
    <subcellularLocation>
        <location evidence="5">Cytoplasm</location>
    </subcellularLocation>
</comment>
<dbReference type="InterPro" id="IPR003742">
    <property type="entry name" value="RlmH-like"/>
</dbReference>
<organism evidence="6 7">
    <name type="scientific">Candidatus Uhrbacteria bacterium CG22_combo_CG10-13_8_21_14_all_47_17</name>
    <dbReference type="NCBI Taxonomy" id="1975041"/>
    <lineage>
        <taxon>Bacteria</taxon>
        <taxon>Candidatus Uhriibacteriota</taxon>
    </lineage>
</organism>
<comment type="similarity">
    <text evidence="4 5">Belongs to the RNA methyltransferase RlmH family.</text>
</comment>
<dbReference type="Gene3D" id="3.40.1280.10">
    <property type="match status" value="1"/>
</dbReference>
<dbReference type="PANTHER" id="PTHR33603">
    <property type="entry name" value="METHYLTRANSFERASE"/>
    <property type="match status" value="1"/>
</dbReference>
<evidence type="ECO:0000256" key="5">
    <source>
        <dbReference type="HAMAP-Rule" id="MF_00658"/>
    </source>
</evidence>
<feature type="binding site" evidence="5">
    <location>
        <position position="106"/>
    </location>
    <ligand>
        <name>S-adenosyl-L-methionine</name>
        <dbReference type="ChEBI" id="CHEBI:59789"/>
    </ligand>
</feature>
<evidence type="ECO:0000256" key="4">
    <source>
        <dbReference type="ARBA" id="ARBA00038303"/>
    </source>
</evidence>
<keyword evidence="5" id="KW-0698">rRNA processing</keyword>
<accession>A0A2H0BSP3</accession>
<feature type="binding site" evidence="5">
    <location>
        <position position="75"/>
    </location>
    <ligand>
        <name>S-adenosyl-L-methionine</name>
        <dbReference type="ChEBI" id="CHEBI:59789"/>
    </ligand>
</feature>
<dbReference type="Proteomes" id="UP000231581">
    <property type="component" value="Unassembled WGS sequence"/>
</dbReference>
<proteinExistence type="inferred from homology"/>
<dbReference type="InterPro" id="IPR029026">
    <property type="entry name" value="tRNA_m1G_MTases_N"/>
</dbReference>
<keyword evidence="5" id="KW-0963">Cytoplasm</keyword>
<name>A0A2H0BSP3_9BACT</name>
<evidence type="ECO:0000256" key="3">
    <source>
        <dbReference type="ARBA" id="ARBA00022691"/>
    </source>
</evidence>
<dbReference type="PANTHER" id="PTHR33603:SF1">
    <property type="entry name" value="RIBOSOMAL RNA LARGE SUBUNIT METHYLTRANSFERASE H"/>
    <property type="match status" value="1"/>
</dbReference>
<protein>
    <recommendedName>
        <fullName evidence="5">Ribosomal RNA large subunit methyltransferase H</fullName>
        <ecNumber evidence="5">2.1.1.177</ecNumber>
    </recommendedName>
    <alternativeName>
        <fullName evidence="5">23S rRNA (pseudouridine1915-N3)-methyltransferase</fullName>
    </alternativeName>
    <alternativeName>
        <fullName evidence="5">23S rRNA m3Psi1915 methyltransferase</fullName>
    </alternativeName>
    <alternativeName>
        <fullName evidence="5">rRNA (pseudouridine-N3-)-methyltransferase RlmH</fullName>
    </alternativeName>
</protein>
<comment type="caution">
    <text evidence="6">The sequence shown here is derived from an EMBL/GenBank/DDBJ whole genome shotgun (WGS) entry which is preliminary data.</text>
</comment>